<dbReference type="InterPro" id="IPR003378">
    <property type="entry name" value="Fringe-like_glycosylTrfase"/>
</dbReference>
<comment type="caution">
    <text evidence="14">The sequence shown here is derived from an EMBL/GenBank/DDBJ whole genome shotgun (WGS) entry which is preliminary data.</text>
</comment>
<accession>A0A834XUB8</accession>
<dbReference type="EMBL" id="JACMRX010000003">
    <property type="protein sequence ID" value="KAF7992200.1"/>
    <property type="molecule type" value="Genomic_DNA"/>
</dbReference>
<evidence type="ECO:0000256" key="3">
    <source>
        <dbReference type="ARBA" id="ARBA00006462"/>
    </source>
</evidence>
<evidence type="ECO:0000256" key="11">
    <source>
        <dbReference type="ARBA" id="ARBA00023136"/>
    </source>
</evidence>
<keyword evidence="8" id="KW-0547">Nucleotide-binding</keyword>
<dbReference type="InterPro" id="IPR026050">
    <property type="entry name" value="C1GALT1/C1GALT1_chp1"/>
</dbReference>
<evidence type="ECO:0000313" key="14">
    <source>
        <dbReference type="EMBL" id="KAF7992200.1"/>
    </source>
</evidence>
<dbReference type="OrthoDB" id="414175at2759"/>
<comment type="pathway">
    <text evidence="2">Protein modification; protein glycosylation.</text>
</comment>
<reference evidence="14 15" key="1">
    <citation type="submission" date="2020-08" db="EMBL/GenBank/DDBJ databases">
        <title>Aphidius gifuensis genome sequencing and assembly.</title>
        <authorList>
            <person name="Du Z."/>
        </authorList>
    </citation>
    <scope>NUCLEOTIDE SEQUENCE [LARGE SCALE GENOMIC DNA]</scope>
    <source>
        <strain evidence="14">YNYX2018</strain>
        <tissue evidence="14">Adults</tissue>
    </source>
</reference>
<evidence type="ECO:0000313" key="15">
    <source>
        <dbReference type="Proteomes" id="UP000639338"/>
    </source>
</evidence>
<feature type="transmembrane region" description="Helical" evidence="12">
    <location>
        <begin position="12"/>
        <end position="29"/>
    </location>
</feature>
<gene>
    <name evidence="14" type="ORF">HCN44_001525</name>
</gene>
<evidence type="ECO:0000256" key="10">
    <source>
        <dbReference type="ARBA" id="ARBA00022989"/>
    </source>
</evidence>
<evidence type="ECO:0000256" key="5">
    <source>
        <dbReference type="ARBA" id="ARBA00022676"/>
    </source>
</evidence>
<keyword evidence="9" id="KW-0735">Signal-anchor</keyword>
<evidence type="ECO:0000256" key="9">
    <source>
        <dbReference type="ARBA" id="ARBA00022968"/>
    </source>
</evidence>
<evidence type="ECO:0000256" key="2">
    <source>
        <dbReference type="ARBA" id="ARBA00004922"/>
    </source>
</evidence>
<evidence type="ECO:0000259" key="13">
    <source>
        <dbReference type="Pfam" id="PF02434"/>
    </source>
</evidence>
<keyword evidence="7 12" id="KW-0812">Transmembrane</keyword>
<dbReference type="GO" id="GO:0000166">
    <property type="term" value="F:nucleotide binding"/>
    <property type="evidence" value="ECO:0007669"/>
    <property type="project" value="UniProtKB-KW"/>
</dbReference>
<dbReference type="PANTHER" id="PTHR23033">
    <property type="entry name" value="BETA1,3-GALACTOSYLTRANSFERASE"/>
    <property type="match status" value="1"/>
</dbReference>
<evidence type="ECO:0000256" key="1">
    <source>
        <dbReference type="ARBA" id="ARBA00004606"/>
    </source>
</evidence>
<dbReference type="GO" id="GO:0016263">
    <property type="term" value="F:glycoprotein-N-acetylgalactosamine 3-beta-galactosyltransferase activity"/>
    <property type="evidence" value="ECO:0007669"/>
    <property type="project" value="UniProtKB-EC"/>
</dbReference>
<dbReference type="Gene3D" id="3.90.550.50">
    <property type="match status" value="1"/>
</dbReference>
<organism evidence="14 15">
    <name type="scientific">Aphidius gifuensis</name>
    <name type="common">Parasitoid wasp</name>
    <dbReference type="NCBI Taxonomy" id="684658"/>
    <lineage>
        <taxon>Eukaryota</taxon>
        <taxon>Metazoa</taxon>
        <taxon>Ecdysozoa</taxon>
        <taxon>Arthropoda</taxon>
        <taxon>Hexapoda</taxon>
        <taxon>Insecta</taxon>
        <taxon>Pterygota</taxon>
        <taxon>Neoptera</taxon>
        <taxon>Endopterygota</taxon>
        <taxon>Hymenoptera</taxon>
        <taxon>Apocrita</taxon>
        <taxon>Ichneumonoidea</taxon>
        <taxon>Braconidae</taxon>
        <taxon>Aphidiinae</taxon>
        <taxon>Aphidius</taxon>
    </lineage>
</organism>
<keyword evidence="11 12" id="KW-0472">Membrane</keyword>
<dbReference type="PANTHER" id="PTHR23033:SF14">
    <property type="entry name" value="GLYCOPROTEIN-N-ACETYLGALACTOSAMINE 3-BETA-GALACTOSYLTRANSFERASE 1-RELATED"/>
    <property type="match status" value="1"/>
</dbReference>
<sequence length="400" mass="47009">MCLRSFKRKLIFIIGFLIGFILTLLFISIDDNYKLSINTENTFPKAWKLFLSNENSEDYENPLYKNFLQKENVIVKTIDMDKKQYGPNDIEDNIESDWLKTKIHITCVVIVEKIKLAKTINDTWGSRCNKIYYFSRNYEDKKIPVIKIKKKLSSSWQMLCELMHYIWNDADKLEWIIFVKDDTIVIPENLRHLIAHLDYNKNYYLGHPVMFWGQAYNVAEAGYVLSKGTLSKIIKKFDTNDKCLLGGKYWKKEDYDLGKNLKNLNIHPIDMRDNKKRGTFHGYSLQTLLFGVAKPGSYFTKALYPIGDDCCSPKSVTFNVAETNKVYTFNYMLYYLNVYRQFGRYGSISASTPVPEDEVWKLSLKEEFNLTDVDDLSSDDFYNIWRSKYQEPGQFITKLN</sequence>
<protein>
    <recommendedName>
        <fullName evidence="4">N-acetylgalactosaminide beta-1,3-galactosyltransferase</fullName>
        <ecNumber evidence="4">2.4.1.122</ecNumber>
    </recommendedName>
</protein>
<dbReference type="GO" id="GO:0016020">
    <property type="term" value="C:membrane"/>
    <property type="evidence" value="ECO:0007669"/>
    <property type="project" value="UniProtKB-SubCell"/>
</dbReference>
<name>A0A834XUB8_APHGI</name>
<dbReference type="Pfam" id="PF02434">
    <property type="entry name" value="Fringe"/>
    <property type="match status" value="1"/>
</dbReference>
<dbReference type="Proteomes" id="UP000639338">
    <property type="component" value="Unassembled WGS sequence"/>
</dbReference>
<comment type="subcellular location">
    <subcellularLocation>
        <location evidence="1">Membrane</location>
        <topology evidence="1">Single-pass type II membrane protein</topology>
    </subcellularLocation>
</comment>
<evidence type="ECO:0000256" key="12">
    <source>
        <dbReference type="SAM" id="Phobius"/>
    </source>
</evidence>
<proteinExistence type="inferred from homology"/>
<evidence type="ECO:0000256" key="7">
    <source>
        <dbReference type="ARBA" id="ARBA00022692"/>
    </source>
</evidence>
<dbReference type="AlphaFoldDB" id="A0A834XUB8"/>
<evidence type="ECO:0000256" key="6">
    <source>
        <dbReference type="ARBA" id="ARBA00022679"/>
    </source>
</evidence>
<dbReference type="EC" id="2.4.1.122" evidence="4"/>
<keyword evidence="5" id="KW-0328">Glycosyltransferase</keyword>
<feature type="domain" description="Fringe-like glycosyltransferase" evidence="13">
    <location>
        <begin position="119"/>
        <end position="210"/>
    </location>
</feature>
<keyword evidence="10 12" id="KW-1133">Transmembrane helix</keyword>
<evidence type="ECO:0000256" key="4">
    <source>
        <dbReference type="ARBA" id="ARBA00012557"/>
    </source>
</evidence>
<comment type="similarity">
    <text evidence="3">Belongs to the glycosyltransferase 31 family. Beta3-Gal-T subfamily.</text>
</comment>
<evidence type="ECO:0000256" key="8">
    <source>
        <dbReference type="ARBA" id="ARBA00022741"/>
    </source>
</evidence>
<keyword evidence="15" id="KW-1185">Reference proteome</keyword>
<keyword evidence="6" id="KW-0808">Transferase</keyword>